<proteinExistence type="predicted"/>
<dbReference type="KEGG" id="edi:EDI_311810"/>
<dbReference type="GeneID" id="5880105"/>
<dbReference type="RefSeq" id="XP_001735168.1">
    <property type="nucleotide sequence ID" value="XM_001735116.1"/>
</dbReference>
<protein>
    <submittedName>
        <fullName evidence="2">Uncharacterized protein</fullName>
    </submittedName>
</protein>
<gene>
    <name evidence="2" type="ORF">EDI_311810</name>
</gene>
<evidence type="ECO:0000313" key="3">
    <source>
        <dbReference type="Proteomes" id="UP000008076"/>
    </source>
</evidence>
<accession>B0E9Z9</accession>
<name>B0E9Z9_ENTDS</name>
<dbReference type="OrthoDB" id="30071at2759"/>
<evidence type="ECO:0000313" key="2">
    <source>
        <dbReference type="EMBL" id="EDR28648.1"/>
    </source>
</evidence>
<keyword evidence="1" id="KW-0175">Coiled coil</keyword>
<feature type="coiled-coil region" evidence="1">
    <location>
        <begin position="162"/>
        <end position="296"/>
    </location>
</feature>
<dbReference type="VEuPathDB" id="AmoebaDB:EDI_311810"/>
<dbReference type="eggNOG" id="ENOG502REMB">
    <property type="taxonomic scope" value="Eukaryota"/>
</dbReference>
<dbReference type="OMA" id="LPRVNQC"/>
<sequence>MCACDYDKYTHEIENHIYIVSKYYPKINTNIGFLKAKCKKVKEYFINYFDKKVQVISDMLNLIGDMSLFNGSTNKVNECRQWIYQQIQSINFLKQTQDIQNRIKTGKSIDSINFDRLVKKFVEDYKKSPSIELEKNTVYCKILKQTKEDKSKQSGAFSRTKPSDLESQIDELKREKEYLQNKYSALVKQKDETITELTETNEKIIEQIASHEKNCSKVIKDFEEIDQKFIIEKQRQRKEFEQKLKEIKLQNEQDTEQIVSETKKLQNEVISLKENIETKKKECNNLNQQLDGLKKQLYDYLMMQNSPKGVTFKDKLEPNTEYFIVLTSNINENKVSLPRVNQCMLGANLEVELYQHDLQRYGSGNQFTIKEQGSQLSQEKRCDIQIKIIKSPEDEKEEDKEEEVTECTDNYLKHQLIQQIVEIPLNIFLTGGTIEVAIANNSLIVPIPVGESEGFSLSYNSVSMDNDGNIIDVVLKTKYLEDPHYQRVGDDLIGFFQYSQENAGAMAPVPYIIEGQSLGEFVLQPGKFRYQGYGFASPTGTRGDYWLHIELI</sequence>
<reference evidence="3" key="1">
    <citation type="submission" date="2007-12" db="EMBL/GenBank/DDBJ databases">
        <title>Annotation of Entamoeba dispar SAW760.</title>
        <authorList>
            <person name="Lorenzi H."/>
            <person name="Inman J."/>
            <person name="Schobel S."/>
            <person name="Amedeo P."/>
            <person name="Caler E."/>
        </authorList>
    </citation>
    <scope>NUCLEOTIDE SEQUENCE [LARGE SCALE GENOMIC DNA]</scope>
    <source>
        <strain evidence="3">ATCC PRA-260 / SAW760</strain>
    </source>
</reference>
<dbReference type="Proteomes" id="UP000008076">
    <property type="component" value="Unassembled WGS sequence"/>
</dbReference>
<keyword evidence="3" id="KW-1185">Reference proteome</keyword>
<evidence type="ECO:0000256" key="1">
    <source>
        <dbReference type="SAM" id="Coils"/>
    </source>
</evidence>
<dbReference type="AlphaFoldDB" id="B0E9Z9"/>
<dbReference type="EMBL" id="DS548404">
    <property type="protein sequence ID" value="EDR28648.1"/>
    <property type="molecule type" value="Genomic_DNA"/>
</dbReference>
<organism evidence="3">
    <name type="scientific">Entamoeba dispar (strain ATCC PRA-260 / SAW760)</name>
    <dbReference type="NCBI Taxonomy" id="370354"/>
    <lineage>
        <taxon>Eukaryota</taxon>
        <taxon>Amoebozoa</taxon>
        <taxon>Evosea</taxon>
        <taxon>Archamoebae</taxon>
        <taxon>Mastigamoebida</taxon>
        <taxon>Entamoebidae</taxon>
        <taxon>Entamoeba</taxon>
    </lineage>
</organism>